<name>A0ABV8A058_9GAMM</name>
<protein>
    <recommendedName>
        <fullName evidence="4">DNA repair protein</fullName>
    </recommendedName>
</protein>
<reference evidence="3" key="1">
    <citation type="journal article" date="2019" name="Int. J. Syst. Evol. Microbiol.">
        <title>The Global Catalogue of Microorganisms (GCM) 10K type strain sequencing project: providing services to taxonomists for standard genome sequencing and annotation.</title>
        <authorList>
            <consortium name="The Broad Institute Genomics Platform"/>
            <consortium name="The Broad Institute Genome Sequencing Center for Infectious Disease"/>
            <person name="Wu L."/>
            <person name="Ma J."/>
        </authorList>
    </citation>
    <scope>NUCLEOTIDE SEQUENCE [LARGE SCALE GENOMIC DNA]</scope>
    <source>
        <strain evidence="3">IBRC 10765</strain>
    </source>
</reference>
<feature type="compositionally biased region" description="Polar residues" evidence="1">
    <location>
        <begin position="243"/>
        <end position="252"/>
    </location>
</feature>
<organism evidence="2 3">
    <name type="scientific">Saccharospirillum mangrovi</name>
    <dbReference type="NCBI Taxonomy" id="2161747"/>
    <lineage>
        <taxon>Bacteria</taxon>
        <taxon>Pseudomonadati</taxon>
        <taxon>Pseudomonadota</taxon>
        <taxon>Gammaproteobacteria</taxon>
        <taxon>Oceanospirillales</taxon>
        <taxon>Saccharospirillaceae</taxon>
        <taxon>Saccharospirillum</taxon>
    </lineage>
</organism>
<dbReference type="EMBL" id="JBHRYR010000003">
    <property type="protein sequence ID" value="MFC3853082.1"/>
    <property type="molecule type" value="Genomic_DNA"/>
</dbReference>
<keyword evidence="3" id="KW-1185">Reference proteome</keyword>
<feature type="region of interest" description="Disordered" evidence="1">
    <location>
        <begin position="243"/>
        <end position="283"/>
    </location>
</feature>
<evidence type="ECO:0000313" key="2">
    <source>
        <dbReference type="EMBL" id="MFC3853082.1"/>
    </source>
</evidence>
<gene>
    <name evidence="2" type="ORF">ACFOOG_09595</name>
</gene>
<evidence type="ECO:0000256" key="1">
    <source>
        <dbReference type="SAM" id="MobiDB-lite"/>
    </source>
</evidence>
<feature type="compositionally biased region" description="Acidic residues" evidence="1">
    <location>
        <begin position="257"/>
        <end position="277"/>
    </location>
</feature>
<accession>A0ABV8A058</accession>
<proteinExistence type="predicted"/>
<evidence type="ECO:0000313" key="3">
    <source>
        <dbReference type="Proteomes" id="UP001595617"/>
    </source>
</evidence>
<comment type="caution">
    <text evidence="2">The sequence shown here is derived from an EMBL/GenBank/DDBJ whole genome shotgun (WGS) entry which is preliminary data.</text>
</comment>
<dbReference type="Proteomes" id="UP001595617">
    <property type="component" value="Unassembled WGS sequence"/>
</dbReference>
<sequence length="283" mass="32695">MMWFVALFAFLMVLVGALWMGQVSSEMYKEDVQKKHRAGLLKRRCQEIEELTQKLVRYDTNENLIKSVTEFLINQIEKRKAIYPDDAEIDEELATARHRLENADQFIGKTPFNIPTNDFEIDELRKDIARLLKLLKVMYPKGYFLEEDFMAHSDRLKVLLLKTETNAYVQQGKVALKLGDRLTAASYFKHAKERLVAAEQSFPERTDMVKRISKMISSIYSTEKEFESVSDAMESGRFDLNIDFTNNSATPASENISESDEDEESDEENNDEDISEEDNVKSA</sequence>
<dbReference type="RefSeq" id="WP_380695898.1">
    <property type="nucleotide sequence ID" value="NZ_JBHRYR010000003.1"/>
</dbReference>
<evidence type="ECO:0008006" key="4">
    <source>
        <dbReference type="Google" id="ProtNLM"/>
    </source>
</evidence>